<evidence type="ECO:0000256" key="3">
    <source>
        <dbReference type="ARBA" id="ARBA00022723"/>
    </source>
</evidence>
<name>A0A6N6NPZ0_9ACTN</name>
<evidence type="ECO:0000256" key="5">
    <source>
        <dbReference type="ARBA" id="ARBA00022982"/>
    </source>
</evidence>
<dbReference type="PANTHER" id="PTHR43177:SF5">
    <property type="entry name" value="ANAEROBIC DIMETHYL SULFOXIDE REDUCTASE CHAIN B-RELATED"/>
    <property type="match status" value="1"/>
</dbReference>
<proteinExistence type="predicted"/>
<organism evidence="9 10">
    <name type="scientific">Ellagibacter isourolithinifaciens</name>
    <dbReference type="NCBI Taxonomy" id="2137581"/>
    <lineage>
        <taxon>Bacteria</taxon>
        <taxon>Bacillati</taxon>
        <taxon>Actinomycetota</taxon>
        <taxon>Coriobacteriia</taxon>
        <taxon>Eggerthellales</taxon>
        <taxon>Eggerthellaceae</taxon>
        <taxon>Ellagibacter</taxon>
    </lineage>
</organism>
<dbReference type="InterPro" id="IPR017900">
    <property type="entry name" value="4Fe4S_Fe_S_CS"/>
</dbReference>
<keyword evidence="6" id="KW-0408">Iron</keyword>
<keyword evidence="3" id="KW-0479">Metal-binding</keyword>
<dbReference type="PROSITE" id="PS51379">
    <property type="entry name" value="4FE4S_FER_2"/>
    <property type="match status" value="3"/>
</dbReference>
<dbReference type="Pfam" id="PF12800">
    <property type="entry name" value="Fer4_4"/>
    <property type="match status" value="1"/>
</dbReference>
<dbReference type="GO" id="GO:0046872">
    <property type="term" value="F:metal ion binding"/>
    <property type="evidence" value="ECO:0007669"/>
    <property type="project" value="UniProtKB-KW"/>
</dbReference>
<evidence type="ECO:0000256" key="2">
    <source>
        <dbReference type="ARBA" id="ARBA00022485"/>
    </source>
</evidence>
<keyword evidence="10" id="KW-1185">Reference proteome</keyword>
<keyword evidence="1" id="KW-0813">Transport</keyword>
<dbReference type="InterPro" id="IPR050954">
    <property type="entry name" value="ET_IronSulfur_Cluster-Binding"/>
</dbReference>
<dbReference type="SUPFAM" id="SSF54862">
    <property type="entry name" value="4Fe-4S ferredoxins"/>
    <property type="match status" value="1"/>
</dbReference>
<dbReference type="EMBL" id="WAJR01000005">
    <property type="protein sequence ID" value="KAB1641530.1"/>
    <property type="molecule type" value="Genomic_DNA"/>
</dbReference>
<dbReference type="CDD" id="cd16371">
    <property type="entry name" value="DMSOR_beta_like"/>
    <property type="match status" value="1"/>
</dbReference>
<dbReference type="InterPro" id="IPR017896">
    <property type="entry name" value="4Fe4S_Fe-S-bd"/>
</dbReference>
<dbReference type="GeneID" id="98657419"/>
<dbReference type="PANTHER" id="PTHR43177">
    <property type="entry name" value="PROTEIN NRFC"/>
    <property type="match status" value="1"/>
</dbReference>
<dbReference type="Gene3D" id="3.30.70.20">
    <property type="match status" value="2"/>
</dbReference>
<keyword evidence="7" id="KW-0411">Iron-sulfur</keyword>
<keyword evidence="2" id="KW-0004">4Fe-4S</keyword>
<dbReference type="OrthoDB" id="9779457at2"/>
<feature type="domain" description="4Fe-4S ferredoxin-type" evidence="8">
    <location>
        <begin position="80"/>
        <end position="109"/>
    </location>
</feature>
<reference evidence="9 10" key="1">
    <citation type="submission" date="2019-09" db="EMBL/GenBank/DDBJ databases">
        <title>Whole genome shotgun sequencing (WGS) of Ellagibacter isourolithinifaciens DSM 104140(T) and Adlercreutzia muris DSM 29508(T).</title>
        <authorList>
            <person name="Stoll D.A."/>
            <person name="Danylec N."/>
            <person name="Huch M."/>
        </authorList>
    </citation>
    <scope>NUCLEOTIDE SEQUENCE [LARGE SCALE GENOMIC DNA]</scope>
    <source>
        <strain evidence="9 10">DSM 104140</strain>
    </source>
</reference>
<feature type="domain" description="4Fe-4S ferredoxin-type" evidence="8">
    <location>
        <begin position="47"/>
        <end position="79"/>
    </location>
</feature>
<feature type="domain" description="4Fe-4S ferredoxin-type" evidence="8">
    <location>
        <begin position="3"/>
        <end position="33"/>
    </location>
</feature>
<accession>A0A6N6NPZ0</accession>
<keyword evidence="4" id="KW-0677">Repeat</keyword>
<sequence length="192" mass="20816">MAFGFYFDMTRCIGCRACQVACKDKNRLEVGTLYRNVKSYTVGTFPNVKSYSYSGSCNHCENPICLANCPTGAISKAEDGTVVQDQSKCIGCRMCVMSCPYGHPQYFPEKGVSGKCDGCYGLRANGDQPACVAGCPNRALDAGDVDELRKKYGNDLDKGTIVVLPSPDLTQPNLLVKTKDLAFDSSAVELTW</sequence>
<dbReference type="AlphaFoldDB" id="A0A6N6NPZ0"/>
<protein>
    <submittedName>
        <fullName evidence="9">4Fe-4S dicluster domain-containing protein</fullName>
    </submittedName>
</protein>
<dbReference type="RefSeq" id="WP_158049020.1">
    <property type="nucleotide sequence ID" value="NZ_DBEYPV010000156.1"/>
</dbReference>
<evidence type="ECO:0000313" key="10">
    <source>
        <dbReference type="Proteomes" id="UP000468668"/>
    </source>
</evidence>
<evidence type="ECO:0000256" key="4">
    <source>
        <dbReference type="ARBA" id="ARBA00022737"/>
    </source>
</evidence>
<keyword evidence="5" id="KW-0249">Electron transport</keyword>
<dbReference type="Proteomes" id="UP000468668">
    <property type="component" value="Unassembled WGS sequence"/>
</dbReference>
<evidence type="ECO:0000256" key="1">
    <source>
        <dbReference type="ARBA" id="ARBA00022448"/>
    </source>
</evidence>
<evidence type="ECO:0000256" key="6">
    <source>
        <dbReference type="ARBA" id="ARBA00023004"/>
    </source>
</evidence>
<comment type="caution">
    <text evidence="9">The sequence shown here is derived from an EMBL/GenBank/DDBJ whole genome shotgun (WGS) entry which is preliminary data.</text>
</comment>
<evidence type="ECO:0000256" key="7">
    <source>
        <dbReference type="ARBA" id="ARBA00023014"/>
    </source>
</evidence>
<dbReference type="Pfam" id="PF13247">
    <property type="entry name" value="Fer4_11"/>
    <property type="match status" value="1"/>
</dbReference>
<evidence type="ECO:0000313" key="9">
    <source>
        <dbReference type="EMBL" id="KAB1641530.1"/>
    </source>
</evidence>
<gene>
    <name evidence="9" type="ORF">F8C90_03245</name>
</gene>
<dbReference type="GO" id="GO:0051539">
    <property type="term" value="F:4 iron, 4 sulfur cluster binding"/>
    <property type="evidence" value="ECO:0007669"/>
    <property type="project" value="UniProtKB-KW"/>
</dbReference>
<dbReference type="PROSITE" id="PS00198">
    <property type="entry name" value="4FE4S_FER_1"/>
    <property type="match status" value="1"/>
</dbReference>
<evidence type="ECO:0000259" key="8">
    <source>
        <dbReference type="PROSITE" id="PS51379"/>
    </source>
</evidence>